<evidence type="ECO:0000313" key="1">
    <source>
        <dbReference type="EMBL" id="RIB23773.1"/>
    </source>
</evidence>
<gene>
    <name evidence="1" type="ORF">C2G38_2071846</name>
</gene>
<sequence length="78" mass="9127">MAKRTIRIFGNNIQYKSGRLKLQTSGYIQSAPKYSLFNTALFTNDNGYMVFKLHENNILQAIYIPLNKTLRRILLFIQ</sequence>
<protein>
    <submittedName>
        <fullName evidence="1">Uncharacterized protein</fullName>
    </submittedName>
</protein>
<dbReference type="Proteomes" id="UP000266673">
    <property type="component" value="Unassembled WGS sequence"/>
</dbReference>
<evidence type="ECO:0000313" key="2">
    <source>
        <dbReference type="Proteomes" id="UP000266673"/>
    </source>
</evidence>
<accession>A0A397VUU2</accession>
<name>A0A397VUU2_9GLOM</name>
<comment type="caution">
    <text evidence="1">The sequence shown here is derived from an EMBL/GenBank/DDBJ whole genome shotgun (WGS) entry which is preliminary data.</text>
</comment>
<dbReference type="AlphaFoldDB" id="A0A397VUU2"/>
<proteinExistence type="predicted"/>
<dbReference type="EMBL" id="QKWP01000244">
    <property type="protein sequence ID" value="RIB23773.1"/>
    <property type="molecule type" value="Genomic_DNA"/>
</dbReference>
<organism evidence="1 2">
    <name type="scientific">Gigaspora rosea</name>
    <dbReference type="NCBI Taxonomy" id="44941"/>
    <lineage>
        <taxon>Eukaryota</taxon>
        <taxon>Fungi</taxon>
        <taxon>Fungi incertae sedis</taxon>
        <taxon>Mucoromycota</taxon>
        <taxon>Glomeromycotina</taxon>
        <taxon>Glomeromycetes</taxon>
        <taxon>Diversisporales</taxon>
        <taxon>Gigasporaceae</taxon>
        <taxon>Gigaspora</taxon>
    </lineage>
</organism>
<keyword evidence="2" id="KW-1185">Reference proteome</keyword>
<reference evidence="1 2" key="1">
    <citation type="submission" date="2018-06" db="EMBL/GenBank/DDBJ databases">
        <title>Comparative genomics reveals the genomic features of Rhizophagus irregularis, R. cerebriforme, R. diaphanum and Gigaspora rosea, and their symbiotic lifestyle signature.</title>
        <authorList>
            <person name="Morin E."/>
            <person name="San Clemente H."/>
            <person name="Chen E.C.H."/>
            <person name="De La Providencia I."/>
            <person name="Hainaut M."/>
            <person name="Kuo A."/>
            <person name="Kohler A."/>
            <person name="Murat C."/>
            <person name="Tang N."/>
            <person name="Roy S."/>
            <person name="Loubradou J."/>
            <person name="Henrissat B."/>
            <person name="Grigoriev I.V."/>
            <person name="Corradi N."/>
            <person name="Roux C."/>
            <person name="Martin F.M."/>
        </authorList>
    </citation>
    <scope>NUCLEOTIDE SEQUENCE [LARGE SCALE GENOMIC DNA]</scope>
    <source>
        <strain evidence="1 2">DAOM 194757</strain>
    </source>
</reference>